<dbReference type="EMBL" id="JACETU010000001">
    <property type="protein sequence ID" value="KAF7440256.1"/>
    <property type="molecule type" value="Genomic_DNA"/>
</dbReference>
<evidence type="ECO:0000313" key="3">
    <source>
        <dbReference type="Proteomes" id="UP000623687"/>
    </source>
</evidence>
<dbReference type="AlphaFoldDB" id="A0A8H7DZH6"/>
<accession>A0A8H7DZH6</accession>
<name>A0A8H7DZH6_PLEOS</name>
<feature type="transmembrane region" description="Helical" evidence="1">
    <location>
        <begin position="24"/>
        <end position="47"/>
    </location>
</feature>
<keyword evidence="1" id="KW-1133">Transmembrane helix</keyword>
<dbReference type="Proteomes" id="UP000623687">
    <property type="component" value="Unassembled WGS sequence"/>
</dbReference>
<comment type="caution">
    <text evidence="2">The sequence shown here is derived from an EMBL/GenBank/DDBJ whole genome shotgun (WGS) entry which is preliminary data.</text>
</comment>
<dbReference type="CDD" id="cd11296">
    <property type="entry name" value="O-FucT_like"/>
    <property type="match status" value="1"/>
</dbReference>
<dbReference type="RefSeq" id="XP_036636100.1">
    <property type="nucleotide sequence ID" value="XM_036770255.1"/>
</dbReference>
<keyword evidence="3" id="KW-1185">Reference proteome</keyword>
<dbReference type="OrthoDB" id="2559662at2759"/>
<sequence>MLPRWRPTSTKELAPPALRRPRRLLLSILIAIVLFWVFVQPNGLFFYRRELFPKDKRAGSPPRFKEQWRWQESLPQHNTSLPYPEGKTGRYIKFSNQVTRLGWNNALNEILMNAHLAYASERAYVFQDYVWKPEYYPWAIPFMTFDRFRRWPHTPLSALIAGPTAGGPWDTDSSHMPRSVTEKYFDKVCPPSERRLINTKDIKPAINEASGIVIFETWQRLLLSAPERCIEIEAAPWPAESYPQTFDLYLWGSERILSLWDSFSKSPTSRLLATSPLVNSAVARNEHLFGGGDSYDRMMAMHIRRGDFKGACLELARWNSTFYSWNLLPFLPDKFTPPPGGSWGSNTPENTAVYLERCLPSSEDIVWKARRAREDLARHSTQTHGTQLDVMYLLTNEEGEWLDAMKRLLKNDGWSTVVTSRDLALNDEQAVVGMAVDMDIARRAAVFIGNGWSSFTSNIVHRRLVDGKEPISIRFW</sequence>
<gene>
    <name evidence="2" type="ORF">PC9H_000600</name>
</gene>
<dbReference type="GeneID" id="59370441"/>
<dbReference type="VEuPathDB" id="FungiDB:PC9H_000600"/>
<protein>
    <submittedName>
        <fullName evidence="2">Uncharacterized protein</fullName>
    </submittedName>
</protein>
<reference evidence="2" key="1">
    <citation type="submission" date="2019-07" db="EMBL/GenBank/DDBJ databases">
        <authorList>
            <person name="Palmer J.M."/>
        </authorList>
    </citation>
    <scope>NUCLEOTIDE SEQUENCE</scope>
    <source>
        <strain evidence="2">PC9</strain>
    </source>
</reference>
<proteinExistence type="predicted"/>
<keyword evidence="1" id="KW-0472">Membrane</keyword>
<organism evidence="2 3">
    <name type="scientific">Pleurotus ostreatus</name>
    <name type="common">Oyster mushroom</name>
    <name type="synonym">White-rot fungus</name>
    <dbReference type="NCBI Taxonomy" id="5322"/>
    <lineage>
        <taxon>Eukaryota</taxon>
        <taxon>Fungi</taxon>
        <taxon>Dikarya</taxon>
        <taxon>Basidiomycota</taxon>
        <taxon>Agaricomycotina</taxon>
        <taxon>Agaricomycetes</taxon>
        <taxon>Agaricomycetidae</taxon>
        <taxon>Agaricales</taxon>
        <taxon>Pleurotineae</taxon>
        <taxon>Pleurotaceae</taxon>
        <taxon>Pleurotus</taxon>
    </lineage>
</organism>
<dbReference type="Gene3D" id="3.40.50.11350">
    <property type="match status" value="1"/>
</dbReference>
<keyword evidence="1" id="KW-0812">Transmembrane</keyword>
<evidence type="ECO:0000256" key="1">
    <source>
        <dbReference type="SAM" id="Phobius"/>
    </source>
</evidence>
<evidence type="ECO:0000313" key="2">
    <source>
        <dbReference type="EMBL" id="KAF7440256.1"/>
    </source>
</evidence>